<keyword evidence="2" id="KW-0732">Signal</keyword>
<keyword evidence="4" id="KW-1185">Reference proteome</keyword>
<gene>
    <name evidence="3" type="ORF">Fcan01_25279</name>
</gene>
<sequence length="213" mass="24386">MKSPRWEIFTITLSLFLINSTPTFSHGFKKNSKIIEIMKGSLINWIPGYLGPYPYDVSKCNSEIHDAPGGDIVRVTSNDNCINIYPQVNCTGWFIRFNYGRYPSYQPQIYPWDGDKLRNSTLQVGSVGPCFDKCDERNWQGDRKEVVQVTLYDDSEFKVFIWAKRQAKGQKGTQKGNPAFKKAKRQKGTEKKQKGCLFANTGQNLKPLINNEI</sequence>
<dbReference type="AlphaFoldDB" id="A0A226D529"/>
<feature type="chain" id="PRO_5012985564" evidence="2">
    <location>
        <begin position="28"/>
        <end position="213"/>
    </location>
</feature>
<comment type="caution">
    <text evidence="3">The sequence shown here is derived from an EMBL/GenBank/DDBJ whole genome shotgun (WGS) entry which is preliminary data.</text>
</comment>
<evidence type="ECO:0000313" key="3">
    <source>
        <dbReference type="EMBL" id="OXA39847.1"/>
    </source>
</evidence>
<protein>
    <submittedName>
        <fullName evidence="3">Uncharacterized protein</fullName>
    </submittedName>
</protein>
<proteinExistence type="predicted"/>
<reference evidence="3 4" key="1">
    <citation type="submission" date="2015-12" db="EMBL/GenBank/DDBJ databases">
        <title>The genome of Folsomia candida.</title>
        <authorList>
            <person name="Faddeeva A."/>
            <person name="Derks M.F."/>
            <person name="Anvar Y."/>
            <person name="Smit S."/>
            <person name="Van Straalen N."/>
            <person name="Roelofs D."/>
        </authorList>
    </citation>
    <scope>NUCLEOTIDE SEQUENCE [LARGE SCALE GENOMIC DNA]</scope>
    <source>
        <strain evidence="3 4">VU population</strain>
        <tissue evidence="3">Whole body</tissue>
    </source>
</reference>
<evidence type="ECO:0000313" key="4">
    <source>
        <dbReference type="Proteomes" id="UP000198287"/>
    </source>
</evidence>
<evidence type="ECO:0000256" key="1">
    <source>
        <dbReference type="SAM" id="MobiDB-lite"/>
    </source>
</evidence>
<feature type="signal peptide" evidence="2">
    <location>
        <begin position="1"/>
        <end position="27"/>
    </location>
</feature>
<name>A0A226D529_FOLCA</name>
<accession>A0A226D529</accession>
<dbReference type="EMBL" id="LNIX01000036">
    <property type="protein sequence ID" value="OXA39847.1"/>
    <property type="molecule type" value="Genomic_DNA"/>
</dbReference>
<dbReference type="Proteomes" id="UP000198287">
    <property type="component" value="Unassembled WGS sequence"/>
</dbReference>
<evidence type="ECO:0000256" key="2">
    <source>
        <dbReference type="SAM" id="SignalP"/>
    </source>
</evidence>
<organism evidence="3 4">
    <name type="scientific">Folsomia candida</name>
    <name type="common">Springtail</name>
    <dbReference type="NCBI Taxonomy" id="158441"/>
    <lineage>
        <taxon>Eukaryota</taxon>
        <taxon>Metazoa</taxon>
        <taxon>Ecdysozoa</taxon>
        <taxon>Arthropoda</taxon>
        <taxon>Hexapoda</taxon>
        <taxon>Collembola</taxon>
        <taxon>Entomobryomorpha</taxon>
        <taxon>Isotomoidea</taxon>
        <taxon>Isotomidae</taxon>
        <taxon>Proisotominae</taxon>
        <taxon>Folsomia</taxon>
    </lineage>
</organism>
<feature type="region of interest" description="Disordered" evidence="1">
    <location>
        <begin position="170"/>
        <end position="193"/>
    </location>
</feature>